<dbReference type="InterPro" id="IPR011989">
    <property type="entry name" value="ARM-like"/>
</dbReference>
<gene>
    <name evidence="10" type="primary">LOC108815090</name>
</gene>
<comment type="function">
    <text evidence="6">Sequence-specific RNA-binding protein that regulates translation and mRNA stability by binding the 3'-UTR of target mRNAs.</text>
</comment>
<evidence type="ECO:0000256" key="7">
    <source>
        <dbReference type="PROSITE-ProRule" id="PRU00317"/>
    </source>
</evidence>
<dbReference type="Proteomes" id="UP000504610">
    <property type="component" value="Chromosome 7"/>
</dbReference>
<dbReference type="InterPro" id="IPR001313">
    <property type="entry name" value="Pumilio_RNA-bd_rpt"/>
</dbReference>
<dbReference type="GO" id="GO:0006417">
    <property type="term" value="P:regulation of translation"/>
    <property type="evidence" value="ECO:0007669"/>
    <property type="project" value="UniProtKB-KW"/>
</dbReference>
<dbReference type="PANTHER" id="PTHR12537">
    <property type="entry name" value="RNA BINDING PROTEIN PUMILIO-RELATED"/>
    <property type="match status" value="1"/>
</dbReference>
<reference evidence="10" key="2">
    <citation type="submission" date="2025-08" db="UniProtKB">
        <authorList>
            <consortium name="RefSeq"/>
        </authorList>
    </citation>
    <scope>IDENTIFICATION</scope>
    <source>
        <tissue evidence="10">Leaf</tissue>
    </source>
</reference>
<dbReference type="KEGG" id="rsz:108815090"/>
<accession>A0A6J0K6Q5</accession>
<dbReference type="AlphaFoldDB" id="A0A6J0K6Q5"/>
<dbReference type="SUPFAM" id="SSF48371">
    <property type="entry name" value="ARM repeat"/>
    <property type="match status" value="1"/>
</dbReference>
<sequence>MFKEKKKFMEGFEFSPDDDLRGRTTWYSSSDIHHLLPPDVGFGIAGLRLTPISNPLQSRRNLNTARRADIDLVGLCQKSLSKMVISDEEEERSFFTGSHLPFLHGFDQHVRLGGGSFPEASSHHPHARLMQRRSSHHGDSRLLRLLAREDYPSNHIGGFTEDTKRDYFLRGGGSRQRREGSAKCMKEEALCPDLASMIGIYGSVYLMAKDQMGCRFLQKLIEEEEEEEAGSFLIIFRGLINDVVELGMDQFGNFLIQKLIKVCNQQQRTQILIKLTSTPGLLIEISLHSYGTRVVQKLIETVRTKTEINLVKLALKPGLLSLVRDVNGNHVIQSCLKFLAPEDNKFVLEGATRFCATIATHKYGCCVLQLCVKHSDGAERENLVAEIARNALHLAQDPFGNYVLQYIIEQNLGGVSVMFELKGNYVRLATQKFGSHVVEKCIRHYPESRSQIVHELISDPHFERLLQDPFANYVIQSALSKTKGYVRASLVNKIRTFGNLKMNPYCKRMFSKSRHLRK</sequence>
<dbReference type="InterPro" id="IPR033712">
    <property type="entry name" value="Pumilio_RNA-bd"/>
</dbReference>
<reference evidence="9" key="1">
    <citation type="journal article" date="2019" name="Database">
        <title>The radish genome database (RadishGD): an integrated information resource for radish genomics.</title>
        <authorList>
            <person name="Yu H.J."/>
            <person name="Baek S."/>
            <person name="Lee Y.J."/>
            <person name="Cho A."/>
            <person name="Mun J.H."/>
        </authorList>
    </citation>
    <scope>NUCLEOTIDE SEQUENCE [LARGE SCALE GENOMIC DNA]</scope>
    <source>
        <strain evidence="9">cv. WK10039</strain>
    </source>
</reference>
<keyword evidence="2" id="KW-0963">Cytoplasm</keyword>
<comment type="subcellular location">
    <subcellularLocation>
        <location evidence="1">Cytoplasm</location>
    </subcellularLocation>
</comment>
<dbReference type="RefSeq" id="XP_018443253.1">
    <property type="nucleotide sequence ID" value="XM_018587751.2"/>
</dbReference>
<feature type="repeat" description="Pumilio" evidence="7">
    <location>
        <begin position="238"/>
        <end position="274"/>
    </location>
</feature>
<evidence type="ECO:0000256" key="2">
    <source>
        <dbReference type="ARBA" id="ARBA00022490"/>
    </source>
</evidence>
<dbReference type="SMART" id="SM00025">
    <property type="entry name" value="Pumilio"/>
    <property type="match status" value="8"/>
</dbReference>
<feature type="repeat" description="Pumilio" evidence="7">
    <location>
        <begin position="277"/>
        <end position="312"/>
    </location>
</feature>
<keyword evidence="5" id="KW-0694">RNA-binding</keyword>
<feature type="repeat" description="Pumilio" evidence="7">
    <location>
        <begin position="386"/>
        <end position="409"/>
    </location>
</feature>
<evidence type="ECO:0000256" key="5">
    <source>
        <dbReference type="ARBA" id="ARBA00022884"/>
    </source>
</evidence>
<dbReference type="FunFam" id="1.25.10.10:FF:000237">
    <property type="entry name" value="Pumilio homolog 9"/>
    <property type="match status" value="1"/>
</dbReference>
<feature type="domain" description="PUM-HD" evidence="8">
    <location>
        <begin position="174"/>
        <end position="517"/>
    </location>
</feature>
<dbReference type="GeneID" id="108815090"/>
<dbReference type="Gene3D" id="1.25.10.10">
    <property type="entry name" value="Leucine-rich Repeat Variant"/>
    <property type="match status" value="1"/>
</dbReference>
<dbReference type="GO" id="GO:0005737">
    <property type="term" value="C:cytoplasm"/>
    <property type="evidence" value="ECO:0007669"/>
    <property type="project" value="UniProtKB-SubCell"/>
</dbReference>
<dbReference type="OrthoDB" id="668540at2759"/>
<dbReference type="InterPro" id="IPR033133">
    <property type="entry name" value="PUM-HD"/>
</dbReference>
<keyword evidence="4" id="KW-0810">Translation regulation</keyword>
<dbReference type="InterPro" id="IPR016024">
    <property type="entry name" value="ARM-type_fold"/>
</dbReference>
<dbReference type="Pfam" id="PF00806">
    <property type="entry name" value="PUF"/>
    <property type="match status" value="8"/>
</dbReference>
<dbReference type="PANTHER" id="PTHR12537:SF131">
    <property type="entry name" value="PUMILIO HOMOLOG 11"/>
    <property type="match status" value="1"/>
</dbReference>
<proteinExistence type="predicted"/>
<feature type="repeat" description="Pumilio" evidence="7">
    <location>
        <begin position="199"/>
        <end position="235"/>
    </location>
</feature>
<evidence type="ECO:0000259" key="8">
    <source>
        <dbReference type="PROSITE" id="PS50303"/>
    </source>
</evidence>
<keyword evidence="9" id="KW-1185">Reference proteome</keyword>
<dbReference type="CDD" id="cd07920">
    <property type="entry name" value="Pumilio"/>
    <property type="match status" value="1"/>
</dbReference>
<evidence type="ECO:0000256" key="1">
    <source>
        <dbReference type="ARBA" id="ARBA00004496"/>
    </source>
</evidence>
<feature type="repeat" description="Pumilio" evidence="7">
    <location>
        <begin position="420"/>
        <end position="458"/>
    </location>
</feature>
<protein>
    <submittedName>
        <fullName evidence="10">Pumilio homolog 11-like</fullName>
    </submittedName>
</protein>
<evidence type="ECO:0000256" key="3">
    <source>
        <dbReference type="ARBA" id="ARBA00022737"/>
    </source>
</evidence>
<dbReference type="GO" id="GO:0003729">
    <property type="term" value="F:mRNA binding"/>
    <property type="evidence" value="ECO:0007669"/>
    <property type="project" value="TreeGrafter"/>
</dbReference>
<evidence type="ECO:0000256" key="4">
    <source>
        <dbReference type="ARBA" id="ARBA00022845"/>
    </source>
</evidence>
<keyword evidence="3" id="KW-0677">Repeat</keyword>
<dbReference type="PROSITE" id="PS50303">
    <property type="entry name" value="PUM_HD"/>
    <property type="match status" value="1"/>
</dbReference>
<feature type="repeat" description="Pumilio" evidence="7">
    <location>
        <begin position="314"/>
        <end position="349"/>
    </location>
</feature>
<dbReference type="PROSITE" id="PS50302">
    <property type="entry name" value="PUM"/>
    <property type="match status" value="6"/>
</dbReference>
<organism evidence="9 10">
    <name type="scientific">Raphanus sativus</name>
    <name type="common">Radish</name>
    <name type="synonym">Raphanus raphanistrum var. sativus</name>
    <dbReference type="NCBI Taxonomy" id="3726"/>
    <lineage>
        <taxon>Eukaryota</taxon>
        <taxon>Viridiplantae</taxon>
        <taxon>Streptophyta</taxon>
        <taxon>Embryophyta</taxon>
        <taxon>Tracheophyta</taxon>
        <taxon>Spermatophyta</taxon>
        <taxon>Magnoliopsida</taxon>
        <taxon>eudicotyledons</taxon>
        <taxon>Gunneridae</taxon>
        <taxon>Pentapetalae</taxon>
        <taxon>rosids</taxon>
        <taxon>malvids</taxon>
        <taxon>Brassicales</taxon>
        <taxon>Brassicaceae</taxon>
        <taxon>Brassiceae</taxon>
        <taxon>Raphanus</taxon>
    </lineage>
</organism>
<evidence type="ECO:0000313" key="10">
    <source>
        <dbReference type="RefSeq" id="XP_018443253.1"/>
    </source>
</evidence>
<name>A0A6J0K6Q5_RAPSA</name>
<evidence type="ECO:0000256" key="6">
    <source>
        <dbReference type="ARBA" id="ARBA00058490"/>
    </source>
</evidence>
<evidence type="ECO:0000313" key="9">
    <source>
        <dbReference type="Proteomes" id="UP000504610"/>
    </source>
</evidence>